<evidence type="ECO:0000313" key="3">
    <source>
        <dbReference type="Proteomes" id="UP000187203"/>
    </source>
</evidence>
<feature type="compositionally biased region" description="Basic and acidic residues" evidence="1">
    <location>
        <begin position="1"/>
        <end position="11"/>
    </location>
</feature>
<dbReference type="AlphaFoldDB" id="A0A1R3KPG2"/>
<gene>
    <name evidence="2" type="ORF">COLO4_06015</name>
</gene>
<sequence>MFFKLDPEADSLRSPGRGSTGLNKSTRRWLWRLQSDDYV</sequence>
<organism evidence="2 3">
    <name type="scientific">Corchorus olitorius</name>
    <dbReference type="NCBI Taxonomy" id="93759"/>
    <lineage>
        <taxon>Eukaryota</taxon>
        <taxon>Viridiplantae</taxon>
        <taxon>Streptophyta</taxon>
        <taxon>Embryophyta</taxon>
        <taxon>Tracheophyta</taxon>
        <taxon>Spermatophyta</taxon>
        <taxon>Magnoliopsida</taxon>
        <taxon>eudicotyledons</taxon>
        <taxon>Gunneridae</taxon>
        <taxon>Pentapetalae</taxon>
        <taxon>rosids</taxon>
        <taxon>malvids</taxon>
        <taxon>Malvales</taxon>
        <taxon>Malvaceae</taxon>
        <taxon>Grewioideae</taxon>
        <taxon>Apeibeae</taxon>
        <taxon>Corchorus</taxon>
    </lineage>
</organism>
<proteinExistence type="predicted"/>
<accession>A0A1R3KPG2</accession>
<dbReference type="Proteomes" id="UP000187203">
    <property type="component" value="Unassembled WGS sequence"/>
</dbReference>
<feature type="region of interest" description="Disordered" evidence="1">
    <location>
        <begin position="1"/>
        <end position="23"/>
    </location>
</feature>
<protein>
    <submittedName>
        <fullName evidence="2">Uncharacterized protein</fullName>
    </submittedName>
</protein>
<keyword evidence="3" id="KW-1185">Reference proteome</keyword>
<evidence type="ECO:0000256" key="1">
    <source>
        <dbReference type="SAM" id="MobiDB-lite"/>
    </source>
</evidence>
<reference evidence="3" key="1">
    <citation type="submission" date="2013-09" db="EMBL/GenBank/DDBJ databases">
        <title>Corchorus olitorius genome sequencing.</title>
        <authorList>
            <person name="Alam M."/>
            <person name="Haque M.S."/>
            <person name="Islam M.S."/>
            <person name="Emdad E.M."/>
            <person name="Islam M.M."/>
            <person name="Ahmed B."/>
            <person name="Halim A."/>
            <person name="Hossen Q.M.M."/>
            <person name="Hossain M.Z."/>
            <person name="Ahmed R."/>
            <person name="Khan M.M."/>
            <person name="Islam R."/>
            <person name="Rashid M.M."/>
            <person name="Khan S.A."/>
            <person name="Rahman M.S."/>
            <person name="Alam M."/>
            <person name="Yahiya A.S."/>
            <person name="Khan M.S."/>
            <person name="Azam M.S."/>
            <person name="Haque T."/>
            <person name="Lashkar M.Z.H."/>
            <person name="Akhand A.I."/>
            <person name="Morshed G."/>
            <person name="Roy S."/>
            <person name="Uddin K.S."/>
            <person name="Rabeya T."/>
            <person name="Hossain A.S."/>
            <person name="Chowdhury A."/>
            <person name="Snigdha A.R."/>
            <person name="Mortoza M.S."/>
            <person name="Matin S.A."/>
            <person name="Hoque S.M.E."/>
            <person name="Islam M.K."/>
            <person name="Roy D.K."/>
            <person name="Haider R."/>
            <person name="Moosa M.M."/>
            <person name="Elias S.M."/>
            <person name="Hasan A.M."/>
            <person name="Jahan S."/>
            <person name="Shafiuddin M."/>
            <person name="Mahmood N."/>
            <person name="Shommy N.S."/>
        </authorList>
    </citation>
    <scope>NUCLEOTIDE SEQUENCE [LARGE SCALE GENOMIC DNA]</scope>
    <source>
        <strain evidence="3">cv. O-4</strain>
    </source>
</reference>
<name>A0A1R3KPG2_9ROSI</name>
<evidence type="ECO:0000313" key="2">
    <source>
        <dbReference type="EMBL" id="OMP08898.1"/>
    </source>
</evidence>
<comment type="caution">
    <text evidence="2">The sequence shown here is derived from an EMBL/GenBank/DDBJ whole genome shotgun (WGS) entry which is preliminary data.</text>
</comment>
<dbReference type="EMBL" id="AWUE01012561">
    <property type="protein sequence ID" value="OMP08898.1"/>
    <property type="molecule type" value="Genomic_DNA"/>
</dbReference>